<reference evidence="1 2" key="1">
    <citation type="submission" date="2021-11" db="EMBL/GenBank/DDBJ databases">
        <authorList>
            <person name="Depoorter E."/>
        </authorList>
    </citation>
    <scope>NUCLEOTIDE SEQUENCE [LARGE SCALE GENOMIC DNA]</scope>
    <source>
        <strain evidence="1 2">LMG 24289</strain>
    </source>
</reference>
<comment type="caution">
    <text evidence="1">The sequence shown here is derived from an EMBL/GenBank/DDBJ whole genome shotgun (WGS) entry which is preliminary data.</text>
</comment>
<accession>A0ABM8Z827</accession>
<gene>
    <name evidence="1" type="ORF">WFA24289_01949</name>
</gene>
<dbReference type="EMBL" id="CAKKNS010000019">
    <property type="protein sequence ID" value="CAH0417588.1"/>
    <property type="molecule type" value="Genomic_DNA"/>
</dbReference>
<sequence>MIAEDLADAGLDWLVVRDPTGEIEGIKYDRLAVALIPVIKNLKQEIEELKNERISN</sequence>
<dbReference type="Proteomes" id="UP000789707">
    <property type="component" value="Unassembled WGS sequence"/>
</dbReference>
<evidence type="ECO:0000313" key="2">
    <source>
        <dbReference type="Proteomes" id="UP000789707"/>
    </source>
</evidence>
<evidence type="ECO:0000313" key="1">
    <source>
        <dbReference type="EMBL" id="CAH0417588.1"/>
    </source>
</evidence>
<protein>
    <recommendedName>
        <fullName evidence="3">Peptidase S74 domain-containing protein</fullName>
    </recommendedName>
</protein>
<proteinExistence type="predicted"/>
<name>A0ABM8Z827_9LACO</name>
<evidence type="ECO:0008006" key="3">
    <source>
        <dbReference type="Google" id="ProtNLM"/>
    </source>
</evidence>
<keyword evidence="2" id="KW-1185">Reference proteome</keyword>
<organism evidence="1 2">
    <name type="scientific">Periweissella fabaria</name>
    <dbReference type="NCBI Taxonomy" id="546157"/>
    <lineage>
        <taxon>Bacteria</taxon>
        <taxon>Bacillati</taxon>
        <taxon>Bacillota</taxon>
        <taxon>Bacilli</taxon>
        <taxon>Lactobacillales</taxon>
        <taxon>Lactobacillaceae</taxon>
        <taxon>Periweissella</taxon>
    </lineage>
</organism>